<dbReference type="AlphaFoldDB" id="A0A109UGG6"/>
<sequence>MLDAVELESWTVQKTQYNQVASGSLQSMQGTFDSIDFTQKAKACGSYDGYLIETKYPSTNPETQAYIMVCEEIGEMIFIFSYW</sequence>
<organism evidence="1 2">
    <name type="scientific">Erysipelothrix larvae</name>
    <dbReference type="NCBI Taxonomy" id="1514105"/>
    <lineage>
        <taxon>Bacteria</taxon>
        <taxon>Bacillati</taxon>
        <taxon>Bacillota</taxon>
        <taxon>Erysipelotrichia</taxon>
        <taxon>Erysipelotrichales</taxon>
        <taxon>Erysipelotrichaceae</taxon>
        <taxon>Erysipelothrix</taxon>
    </lineage>
</organism>
<evidence type="ECO:0000313" key="2">
    <source>
        <dbReference type="Proteomes" id="UP000063781"/>
    </source>
</evidence>
<keyword evidence="2" id="KW-1185">Reference proteome</keyword>
<proteinExistence type="predicted"/>
<evidence type="ECO:0000313" key="1">
    <source>
        <dbReference type="EMBL" id="AMC92668.1"/>
    </source>
</evidence>
<gene>
    <name evidence="1" type="ORF">AOC36_01265</name>
</gene>
<dbReference type="KEGG" id="erl:AOC36_01265"/>
<dbReference type="Proteomes" id="UP000063781">
    <property type="component" value="Chromosome"/>
</dbReference>
<dbReference type="RefSeq" id="WP_067630286.1">
    <property type="nucleotide sequence ID" value="NZ_CP013213.1"/>
</dbReference>
<name>A0A109UGG6_9FIRM</name>
<protein>
    <submittedName>
        <fullName evidence="1">Uncharacterized protein</fullName>
    </submittedName>
</protein>
<reference evidence="1 2" key="1">
    <citation type="submission" date="2015-10" db="EMBL/GenBank/DDBJ databases">
        <title>Erysipelothrix larvae sp. LV19 isolated from the larval gut of the rhinoceros beetle, Trypoxylus dichotomus.</title>
        <authorList>
            <person name="Lim S."/>
            <person name="Kim B.-C."/>
        </authorList>
    </citation>
    <scope>NUCLEOTIDE SEQUENCE [LARGE SCALE GENOMIC DNA]</scope>
    <source>
        <strain evidence="1 2">LV19</strain>
    </source>
</reference>
<dbReference type="EMBL" id="CP013213">
    <property type="protein sequence ID" value="AMC92668.1"/>
    <property type="molecule type" value="Genomic_DNA"/>
</dbReference>
<dbReference type="OrthoDB" id="9808176at2"/>
<accession>A0A109UGG6</accession>